<feature type="non-terminal residue" evidence="1">
    <location>
        <position position="1"/>
    </location>
</feature>
<gene>
    <name evidence="1" type="ORF">ANCCAN_25749</name>
</gene>
<protein>
    <submittedName>
        <fullName evidence="1">Uncharacterized protein</fullName>
    </submittedName>
</protein>
<keyword evidence="2" id="KW-1185">Reference proteome</keyword>
<reference evidence="1 2" key="1">
    <citation type="submission" date="2014-10" db="EMBL/GenBank/DDBJ databases">
        <title>Draft genome of the hookworm Ancylostoma caninum.</title>
        <authorList>
            <person name="Mitreva M."/>
        </authorList>
    </citation>
    <scope>NUCLEOTIDE SEQUENCE [LARGE SCALE GENOMIC DNA]</scope>
    <source>
        <strain evidence="1 2">Baltimore</strain>
    </source>
</reference>
<comment type="caution">
    <text evidence="1">The sequence shown here is derived from an EMBL/GenBank/DDBJ whole genome shotgun (WGS) entry which is preliminary data.</text>
</comment>
<proteinExistence type="predicted"/>
<dbReference type="EMBL" id="JOJR01002542">
    <property type="protein sequence ID" value="RCN28507.1"/>
    <property type="molecule type" value="Genomic_DNA"/>
</dbReference>
<evidence type="ECO:0000313" key="2">
    <source>
        <dbReference type="Proteomes" id="UP000252519"/>
    </source>
</evidence>
<dbReference type="AlphaFoldDB" id="A0A368FE98"/>
<accession>A0A368FE98</accession>
<evidence type="ECO:0000313" key="1">
    <source>
        <dbReference type="EMBL" id="RCN28507.1"/>
    </source>
</evidence>
<organism evidence="1 2">
    <name type="scientific">Ancylostoma caninum</name>
    <name type="common">Dog hookworm</name>
    <dbReference type="NCBI Taxonomy" id="29170"/>
    <lineage>
        <taxon>Eukaryota</taxon>
        <taxon>Metazoa</taxon>
        <taxon>Ecdysozoa</taxon>
        <taxon>Nematoda</taxon>
        <taxon>Chromadorea</taxon>
        <taxon>Rhabditida</taxon>
        <taxon>Rhabditina</taxon>
        <taxon>Rhabditomorpha</taxon>
        <taxon>Strongyloidea</taxon>
        <taxon>Ancylostomatidae</taxon>
        <taxon>Ancylostomatinae</taxon>
        <taxon>Ancylostoma</taxon>
    </lineage>
</organism>
<sequence length="146" mass="16161">GTKDGSFSSSGADDLRSFRRGTGFGGGAAGGGGRRSYSLVCRDRISEAKVDDCHCPPLQAVLWPPQLSFPSRSHTKLRFHSSVHDSSLCSMYFDHALCLMFVPRPPRITVSFSTACQTIWTCQEWDPEGKCFVLSKMKKQVPGRYH</sequence>
<dbReference type="Proteomes" id="UP000252519">
    <property type="component" value="Unassembled WGS sequence"/>
</dbReference>
<name>A0A368FE98_ANCCA</name>